<reference evidence="2" key="1">
    <citation type="submission" date="2021-04" db="EMBL/GenBank/DDBJ databases">
        <title>Genome based classification of Actinospica acidithermotolerans sp. nov., an actinobacterium isolated from an Indonesian hot spring.</title>
        <authorList>
            <person name="Kusuma A.B."/>
            <person name="Putra K.E."/>
            <person name="Nafisah S."/>
            <person name="Loh J."/>
            <person name="Nouioui I."/>
            <person name="Goodfellow M."/>
        </authorList>
    </citation>
    <scope>NUCLEOTIDE SEQUENCE</scope>
    <source>
        <strain evidence="2">CSCA 57</strain>
    </source>
</reference>
<dbReference type="InterPro" id="IPR051908">
    <property type="entry name" value="Ribosomal_N-acetyltransferase"/>
</dbReference>
<dbReference type="GO" id="GO:1990189">
    <property type="term" value="F:protein N-terminal-serine acetyltransferase activity"/>
    <property type="evidence" value="ECO:0007669"/>
    <property type="project" value="TreeGrafter"/>
</dbReference>
<protein>
    <submittedName>
        <fullName evidence="2">GNAT family N-acetyltransferase</fullName>
    </submittedName>
</protein>
<dbReference type="GO" id="GO:0008999">
    <property type="term" value="F:protein-N-terminal-alanine acetyltransferase activity"/>
    <property type="evidence" value="ECO:0007669"/>
    <property type="project" value="TreeGrafter"/>
</dbReference>
<feature type="domain" description="N-acetyltransferase" evidence="1">
    <location>
        <begin position="9"/>
        <end position="177"/>
    </location>
</feature>
<dbReference type="GO" id="GO:0005737">
    <property type="term" value="C:cytoplasm"/>
    <property type="evidence" value="ECO:0007669"/>
    <property type="project" value="TreeGrafter"/>
</dbReference>
<dbReference type="SUPFAM" id="SSF55729">
    <property type="entry name" value="Acyl-CoA N-acyltransferases (Nat)"/>
    <property type="match status" value="1"/>
</dbReference>
<proteinExistence type="predicted"/>
<organism evidence="2 3">
    <name type="scientific">Actinospica durhamensis</name>
    <dbReference type="NCBI Taxonomy" id="1508375"/>
    <lineage>
        <taxon>Bacteria</taxon>
        <taxon>Bacillati</taxon>
        <taxon>Actinomycetota</taxon>
        <taxon>Actinomycetes</taxon>
        <taxon>Catenulisporales</taxon>
        <taxon>Actinospicaceae</taxon>
        <taxon>Actinospica</taxon>
    </lineage>
</organism>
<gene>
    <name evidence="2" type="ORF">KDL01_14065</name>
</gene>
<evidence type="ECO:0000313" key="3">
    <source>
        <dbReference type="Proteomes" id="UP000675781"/>
    </source>
</evidence>
<accession>A0A941ENP4</accession>
<dbReference type="PANTHER" id="PTHR43441">
    <property type="entry name" value="RIBOSOMAL-PROTEIN-SERINE ACETYLTRANSFERASE"/>
    <property type="match status" value="1"/>
</dbReference>
<comment type="caution">
    <text evidence="2">The sequence shown here is derived from an EMBL/GenBank/DDBJ whole genome shotgun (WGS) entry which is preliminary data.</text>
</comment>
<keyword evidence="3" id="KW-1185">Reference proteome</keyword>
<dbReference type="AlphaFoldDB" id="A0A941ENP4"/>
<dbReference type="InterPro" id="IPR000182">
    <property type="entry name" value="GNAT_dom"/>
</dbReference>
<dbReference type="Proteomes" id="UP000675781">
    <property type="component" value="Unassembled WGS sequence"/>
</dbReference>
<evidence type="ECO:0000313" key="2">
    <source>
        <dbReference type="EMBL" id="MBR7834396.1"/>
    </source>
</evidence>
<dbReference type="EMBL" id="JAGSOG010000057">
    <property type="protein sequence ID" value="MBR7834396.1"/>
    <property type="molecule type" value="Genomic_DNA"/>
</dbReference>
<dbReference type="CDD" id="cd04301">
    <property type="entry name" value="NAT_SF"/>
    <property type="match status" value="1"/>
</dbReference>
<dbReference type="PANTHER" id="PTHR43441:SF11">
    <property type="entry name" value="RIBOSOMAL-PROTEIN-SERINE ACETYLTRANSFERASE"/>
    <property type="match status" value="1"/>
</dbReference>
<dbReference type="Pfam" id="PF13302">
    <property type="entry name" value="Acetyltransf_3"/>
    <property type="match status" value="1"/>
</dbReference>
<name>A0A941ENP4_9ACTN</name>
<dbReference type="InterPro" id="IPR016181">
    <property type="entry name" value="Acyl_CoA_acyltransferase"/>
</dbReference>
<dbReference type="PROSITE" id="PS51186">
    <property type="entry name" value="GNAT"/>
    <property type="match status" value="1"/>
</dbReference>
<evidence type="ECO:0000259" key="1">
    <source>
        <dbReference type="PROSITE" id="PS51186"/>
    </source>
</evidence>
<dbReference type="RefSeq" id="WP_212528916.1">
    <property type="nucleotide sequence ID" value="NZ_JAGSOG010000057.1"/>
</dbReference>
<sequence length="181" mass="19997">MSAVTIPRVSLRPLQAADWPTVHGWASRLEACRYQPWGPNTEDETRAFTTEAAAAWDVRPQTRFGYLALTGDGGGRAVGQGEVHVRQAAHRHGEISYGVHPDLWGRGYGTALARALLAVGFGELGFHRITATCNPLNLGSARVLAKAGLRYEGRMREVMMTRDGWRDSSFYSILENEWAAR</sequence>
<dbReference type="Gene3D" id="3.40.630.30">
    <property type="match status" value="1"/>
</dbReference>